<dbReference type="RefSeq" id="WP_188591321.1">
    <property type="nucleotide sequence ID" value="NZ_BMFU01000001.1"/>
</dbReference>
<evidence type="ECO:0000313" key="3">
    <source>
        <dbReference type="EMBL" id="GGH45896.1"/>
    </source>
</evidence>
<comment type="caution">
    <text evidence="3">The sequence shown here is derived from an EMBL/GenBank/DDBJ whole genome shotgun (WGS) entry which is preliminary data.</text>
</comment>
<feature type="signal peptide" evidence="2">
    <location>
        <begin position="1"/>
        <end position="22"/>
    </location>
</feature>
<keyword evidence="2" id="KW-0732">Signal</keyword>
<feature type="chain" id="PRO_5045314784" description="Copper amine oxidase-like N-terminal domain-containing protein" evidence="2">
    <location>
        <begin position="23"/>
        <end position="166"/>
    </location>
</feature>
<evidence type="ECO:0000313" key="4">
    <source>
        <dbReference type="Proteomes" id="UP000652153"/>
    </source>
</evidence>
<name>A0ABQ1Z0P4_9BACL</name>
<evidence type="ECO:0000256" key="1">
    <source>
        <dbReference type="SAM" id="Coils"/>
    </source>
</evidence>
<accession>A0ABQ1Z0P4</accession>
<sequence length="166" mass="17800">MKKYLAGFLAGVLFTIAGAAFADDIQSLIGKKIQGEAVVELNGQALDTAIIVDGKSYAPVRAIGEAAGYDVSMQNKKIILGEKATATTPGKGPSVEEQKAKLEKRIADVKQRISDSEKLIEASNSIINDPNKNNAGEEEFLKMRQRNLSEQQALLAELEAQLAALN</sequence>
<keyword evidence="1" id="KW-0175">Coiled coil</keyword>
<dbReference type="Proteomes" id="UP000652153">
    <property type="component" value="Unassembled WGS sequence"/>
</dbReference>
<protein>
    <recommendedName>
        <fullName evidence="5">Copper amine oxidase-like N-terminal domain-containing protein</fullName>
    </recommendedName>
</protein>
<feature type="coiled-coil region" evidence="1">
    <location>
        <begin position="99"/>
        <end position="161"/>
    </location>
</feature>
<proteinExistence type="predicted"/>
<reference evidence="4" key="1">
    <citation type="journal article" date="2019" name="Int. J. Syst. Evol. Microbiol.">
        <title>The Global Catalogue of Microorganisms (GCM) 10K type strain sequencing project: providing services to taxonomists for standard genome sequencing and annotation.</title>
        <authorList>
            <consortium name="The Broad Institute Genomics Platform"/>
            <consortium name="The Broad Institute Genome Sequencing Center for Infectious Disease"/>
            <person name="Wu L."/>
            <person name="Ma J."/>
        </authorList>
    </citation>
    <scope>NUCLEOTIDE SEQUENCE [LARGE SCALE GENOMIC DNA]</scope>
    <source>
        <strain evidence="4">CGMCC 1.12770</strain>
    </source>
</reference>
<keyword evidence="4" id="KW-1185">Reference proteome</keyword>
<dbReference type="EMBL" id="BMFU01000001">
    <property type="protein sequence ID" value="GGH45896.1"/>
    <property type="molecule type" value="Genomic_DNA"/>
</dbReference>
<evidence type="ECO:0008006" key="5">
    <source>
        <dbReference type="Google" id="ProtNLM"/>
    </source>
</evidence>
<gene>
    <name evidence="3" type="ORF">GCM10008014_08220</name>
</gene>
<evidence type="ECO:0000256" key="2">
    <source>
        <dbReference type="SAM" id="SignalP"/>
    </source>
</evidence>
<organism evidence="3 4">
    <name type="scientific">Paenibacillus silvae</name>
    <dbReference type="NCBI Taxonomy" id="1325358"/>
    <lineage>
        <taxon>Bacteria</taxon>
        <taxon>Bacillati</taxon>
        <taxon>Bacillota</taxon>
        <taxon>Bacilli</taxon>
        <taxon>Bacillales</taxon>
        <taxon>Paenibacillaceae</taxon>
        <taxon>Paenibacillus</taxon>
    </lineage>
</organism>